<keyword evidence="3" id="KW-1185">Reference proteome</keyword>
<dbReference type="AlphaFoldDB" id="A0AAW4L9X5"/>
<proteinExistence type="predicted"/>
<accession>A0AAW4L9X5</accession>
<dbReference type="SUPFAM" id="SSF53146">
    <property type="entry name" value="Nitrogenase accessory factor-like"/>
    <property type="match status" value="1"/>
</dbReference>
<protein>
    <submittedName>
        <fullName evidence="2">Nitrogenase molybdenum-iron cofactor biosynthesis protein</fullName>
    </submittedName>
</protein>
<gene>
    <name evidence="2" type="ORF">KI809_12585</name>
</gene>
<dbReference type="Proteomes" id="UP000811899">
    <property type="component" value="Unassembled WGS sequence"/>
</dbReference>
<reference evidence="2 3" key="1">
    <citation type="submission" date="2021-05" db="EMBL/GenBank/DDBJ databases">
        <title>The draft genome of Geobacter pelophilus DSM 12255.</title>
        <authorList>
            <person name="Xu Z."/>
            <person name="Masuda Y."/>
            <person name="Itoh H."/>
            <person name="Senoo K."/>
        </authorList>
    </citation>
    <scope>NUCLEOTIDE SEQUENCE [LARGE SCALE GENOMIC DNA]</scope>
    <source>
        <strain evidence="2 3">DSM 12255</strain>
    </source>
</reference>
<dbReference type="RefSeq" id="WP_214171918.1">
    <property type="nucleotide sequence ID" value="NZ_JAHCVJ010000005.1"/>
</dbReference>
<comment type="caution">
    <text evidence="2">The sequence shown here is derived from an EMBL/GenBank/DDBJ whole genome shotgun (WGS) entry which is preliminary data.</text>
</comment>
<evidence type="ECO:0000259" key="1">
    <source>
        <dbReference type="Pfam" id="PF02579"/>
    </source>
</evidence>
<dbReference type="InterPro" id="IPR036105">
    <property type="entry name" value="DiNase_FeMo-co_biosyn_sf"/>
</dbReference>
<name>A0AAW4L9X5_9BACT</name>
<dbReference type="Gene3D" id="3.30.420.130">
    <property type="entry name" value="Dinitrogenase iron-molybdenum cofactor biosynthesis domain"/>
    <property type="match status" value="1"/>
</dbReference>
<dbReference type="InterPro" id="IPR003731">
    <property type="entry name" value="Di-Nase_FeMo-co_biosynth"/>
</dbReference>
<organism evidence="2 3">
    <name type="scientific">Geoanaerobacter pelophilus</name>
    <dbReference type="NCBI Taxonomy" id="60036"/>
    <lineage>
        <taxon>Bacteria</taxon>
        <taxon>Pseudomonadati</taxon>
        <taxon>Thermodesulfobacteriota</taxon>
        <taxon>Desulfuromonadia</taxon>
        <taxon>Geobacterales</taxon>
        <taxon>Geobacteraceae</taxon>
        <taxon>Geoanaerobacter</taxon>
    </lineage>
</organism>
<evidence type="ECO:0000313" key="3">
    <source>
        <dbReference type="Proteomes" id="UP000811899"/>
    </source>
</evidence>
<evidence type="ECO:0000313" key="2">
    <source>
        <dbReference type="EMBL" id="MBT0665136.1"/>
    </source>
</evidence>
<feature type="domain" description="Dinitrogenase iron-molybdenum cofactor biosynthesis" evidence="1">
    <location>
        <begin position="16"/>
        <end position="101"/>
    </location>
</feature>
<sequence length="134" mass="14222">MKFCFPIINNAGAATMIYSHFASAPQFLVIDTRNAHITVIPNCDRANPYAGCNPFSALCGQDLDAVIVDAIGDDAVRAMNMCGFKVFRAGSASVAENLTLFDTSGLTEVPVLDSHLEGRCQSGASGHSCGHHHH</sequence>
<dbReference type="EMBL" id="JAHCVJ010000005">
    <property type="protein sequence ID" value="MBT0665136.1"/>
    <property type="molecule type" value="Genomic_DNA"/>
</dbReference>
<dbReference type="Pfam" id="PF02579">
    <property type="entry name" value="Nitro_FeMo-Co"/>
    <property type="match status" value="1"/>
</dbReference>